<organism evidence="1 2">
    <name type="scientific">Thauera aminoaromatica S2</name>
    <dbReference type="NCBI Taxonomy" id="1234381"/>
    <lineage>
        <taxon>Bacteria</taxon>
        <taxon>Pseudomonadati</taxon>
        <taxon>Pseudomonadota</taxon>
        <taxon>Betaproteobacteria</taxon>
        <taxon>Rhodocyclales</taxon>
        <taxon>Zoogloeaceae</taxon>
        <taxon>Thauera</taxon>
    </lineage>
</organism>
<proteinExistence type="predicted"/>
<evidence type="ECO:0000313" key="1">
    <source>
        <dbReference type="EMBL" id="ENO74397.1"/>
    </source>
</evidence>
<sequence length="57" mass="5955">MTAPAARRGGFAPLNTPIREWAGRRVWIVGASSGIGEALALALARRGARLALSARGR</sequence>
<reference evidence="1 2" key="1">
    <citation type="submission" date="2012-09" db="EMBL/GenBank/DDBJ databases">
        <title>Draft Genome Sequences of 6 Strains from Genus Thauera.</title>
        <authorList>
            <person name="Liu B."/>
            <person name="Shapleigh J.P."/>
            <person name="Frostegard A.H."/>
        </authorList>
    </citation>
    <scope>NUCLEOTIDE SEQUENCE [LARGE SCALE GENOMIC DNA]</scope>
    <source>
        <strain evidence="1 2">S2</strain>
    </source>
</reference>
<dbReference type="SUPFAM" id="SSF51735">
    <property type="entry name" value="NAD(P)-binding Rossmann-fold domains"/>
    <property type="match status" value="1"/>
</dbReference>
<evidence type="ECO:0000313" key="2">
    <source>
        <dbReference type="Proteomes" id="UP000013042"/>
    </source>
</evidence>
<feature type="non-terminal residue" evidence="1">
    <location>
        <position position="57"/>
    </location>
</feature>
<comment type="caution">
    <text evidence="1">The sequence shown here is derived from an EMBL/GenBank/DDBJ whole genome shotgun (WGS) entry which is preliminary data.</text>
</comment>
<accession>N6XW33</accession>
<dbReference type="InterPro" id="IPR053011">
    <property type="entry name" value="SDR_family_member_7"/>
</dbReference>
<protein>
    <submittedName>
        <fullName evidence="1">Short-chain dehydrogenase/reductase SDR</fullName>
    </submittedName>
</protein>
<dbReference type="AlphaFoldDB" id="N6XW33"/>
<dbReference type="Gene3D" id="3.40.50.720">
    <property type="entry name" value="NAD(P)-binding Rossmann-like Domain"/>
    <property type="match status" value="1"/>
</dbReference>
<dbReference type="InterPro" id="IPR036291">
    <property type="entry name" value="NAD(P)-bd_dom_sf"/>
</dbReference>
<dbReference type="PANTHER" id="PTHR44269">
    <property type="entry name" value="DEHYDROGENASE/REDUCTASE SDR FAMILY MEMBER 7-RELATED"/>
    <property type="match status" value="1"/>
</dbReference>
<dbReference type="Proteomes" id="UP000013042">
    <property type="component" value="Unassembled WGS sequence"/>
</dbReference>
<dbReference type="PANTHER" id="PTHR44269:SF1">
    <property type="entry name" value="DEHYDROGENASE_REDUCTASE SDR FAMILY MEMBER 7"/>
    <property type="match status" value="1"/>
</dbReference>
<name>N6XW33_THASP</name>
<dbReference type="EMBL" id="AMXD01000287">
    <property type="protein sequence ID" value="ENO74397.1"/>
    <property type="molecule type" value="Genomic_DNA"/>
</dbReference>
<gene>
    <name evidence="1" type="ORF">C665_19924</name>
</gene>